<keyword evidence="2" id="KW-1185">Reference proteome</keyword>
<accession>A0A9X9QAF2</accession>
<comment type="caution">
    <text evidence="1">The sequence shown here is derived from an EMBL/GenBank/DDBJ whole genome shotgun (WGS) entry which is preliminary data.</text>
</comment>
<dbReference type="EMBL" id="CYRY02046341">
    <property type="protein sequence ID" value="VCX42028.1"/>
    <property type="molecule type" value="Genomic_DNA"/>
</dbReference>
<dbReference type="Proteomes" id="UP000269945">
    <property type="component" value="Unassembled WGS sequence"/>
</dbReference>
<sequence>GTVNRVYPSNFTLLPRCYNQYSHFTGTPKLRAGSPVTGSLRKKHRQGIIGSSLANGLFLPRAGHGSSANIRQASPGQLVTGVQAASPHLPTHGSASSS</sequence>
<name>A0A9X9QAF2_GULGU</name>
<dbReference type="AlphaFoldDB" id="A0A9X9QAF2"/>
<evidence type="ECO:0000313" key="1">
    <source>
        <dbReference type="EMBL" id="VCX42028.1"/>
    </source>
</evidence>
<protein>
    <submittedName>
        <fullName evidence="1">Uncharacterized protein</fullName>
    </submittedName>
</protein>
<evidence type="ECO:0000313" key="2">
    <source>
        <dbReference type="Proteomes" id="UP000269945"/>
    </source>
</evidence>
<gene>
    <name evidence="1" type="ORF">BN2614_LOCUS4</name>
</gene>
<feature type="non-terminal residue" evidence="1">
    <location>
        <position position="1"/>
    </location>
</feature>
<reference evidence="1 2" key="1">
    <citation type="submission" date="2018-10" db="EMBL/GenBank/DDBJ databases">
        <authorList>
            <person name="Ekblom R."/>
            <person name="Jareborg N."/>
        </authorList>
    </citation>
    <scope>NUCLEOTIDE SEQUENCE [LARGE SCALE GENOMIC DNA]</scope>
    <source>
        <tissue evidence="1">Muscle</tissue>
    </source>
</reference>
<organism evidence="1 2">
    <name type="scientific">Gulo gulo</name>
    <name type="common">Wolverine</name>
    <name type="synonym">Gluton</name>
    <dbReference type="NCBI Taxonomy" id="48420"/>
    <lineage>
        <taxon>Eukaryota</taxon>
        <taxon>Metazoa</taxon>
        <taxon>Chordata</taxon>
        <taxon>Craniata</taxon>
        <taxon>Vertebrata</taxon>
        <taxon>Euteleostomi</taxon>
        <taxon>Mammalia</taxon>
        <taxon>Eutheria</taxon>
        <taxon>Laurasiatheria</taxon>
        <taxon>Carnivora</taxon>
        <taxon>Caniformia</taxon>
        <taxon>Musteloidea</taxon>
        <taxon>Mustelidae</taxon>
        <taxon>Guloninae</taxon>
        <taxon>Gulo</taxon>
    </lineage>
</organism>
<proteinExistence type="predicted"/>